<evidence type="ECO:0000259" key="9">
    <source>
        <dbReference type="PROSITE" id="PS50198"/>
    </source>
</evidence>
<dbReference type="PANTHER" id="PTHR47245">
    <property type="entry name" value="PEPTIDYLPROLYL ISOMERASE"/>
    <property type="match status" value="1"/>
</dbReference>
<evidence type="ECO:0000256" key="3">
    <source>
        <dbReference type="ARBA" id="ARBA00022729"/>
    </source>
</evidence>
<evidence type="ECO:0000256" key="4">
    <source>
        <dbReference type="ARBA" id="ARBA00023110"/>
    </source>
</evidence>
<dbReference type="InterPro" id="IPR000297">
    <property type="entry name" value="PPIase_PpiC"/>
</dbReference>
<name>A0ABW0HTL8_9BACL</name>
<evidence type="ECO:0000256" key="5">
    <source>
        <dbReference type="ARBA" id="ARBA00023235"/>
    </source>
</evidence>
<feature type="domain" description="PpiC" evidence="9">
    <location>
        <begin position="234"/>
        <end position="323"/>
    </location>
</feature>
<dbReference type="PROSITE" id="PS50198">
    <property type="entry name" value="PPIC_PPIASE_2"/>
    <property type="match status" value="1"/>
</dbReference>
<comment type="caution">
    <text evidence="10">The sequence shown here is derived from an EMBL/GenBank/DDBJ whole genome shotgun (WGS) entry which is preliminary data.</text>
</comment>
<keyword evidence="5 6" id="KW-0413">Isomerase</keyword>
<evidence type="ECO:0000313" key="11">
    <source>
        <dbReference type="Proteomes" id="UP001596113"/>
    </source>
</evidence>
<keyword evidence="8" id="KW-0812">Transmembrane</keyword>
<dbReference type="InterPro" id="IPR023058">
    <property type="entry name" value="PPIase_PpiC_CS"/>
</dbReference>
<evidence type="ECO:0000256" key="8">
    <source>
        <dbReference type="SAM" id="Phobius"/>
    </source>
</evidence>
<dbReference type="InterPro" id="IPR027304">
    <property type="entry name" value="Trigger_fact/SurA_dom_sf"/>
</dbReference>
<dbReference type="EC" id="5.2.1.8" evidence="2"/>
<dbReference type="InterPro" id="IPR050245">
    <property type="entry name" value="PrsA_foldase"/>
</dbReference>
<feature type="compositionally biased region" description="Polar residues" evidence="7">
    <location>
        <begin position="27"/>
        <end position="36"/>
    </location>
</feature>
<dbReference type="Pfam" id="PF13616">
    <property type="entry name" value="Rotamase_3"/>
    <property type="match status" value="1"/>
</dbReference>
<dbReference type="SUPFAM" id="SSF109998">
    <property type="entry name" value="Triger factor/SurA peptide-binding domain-like"/>
    <property type="match status" value="1"/>
</dbReference>
<dbReference type="PANTHER" id="PTHR47245:SF1">
    <property type="entry name" value="FOLDASE PROTEIN PRSA"/>
    <property type="match status" value="1"/>
</dbReference>
<dbReference type="InterPro" id="IPR046357">
    <property type="entry name" value="PPIase_dom_sf"/>
</dbReference>
<keyword evidence="3" id="KW-0732">Signal</keyword>
<feature type="region of interest" description="Disordered" evidence="7">
    <location>
        <begin position="1"/>
        <end position="56"/>
    </location>
</feature>
<feature type="transmembrane region" description="Helical" evidence="8">
    <location>
        <begin position="71"/>
        <end position="92"/>
    </location>
</feature>
<dbReference type="EMBL" id="JBHSMI010000025">
    <property type="protein sequence ID" value="MFC5403909.1"/>
    <property type="molecule type" value="Genomic_DNA"/>
</dbReference>
<evidence type="ECO:0000313" key="10">
    <source>
        <dbReference type="EMBL" id="MFC5403909.1"/>
    </source>
</evidence>
<dbReference type="Proteomes" id="UP001596113">
    <property type="component" value="Unassembled WGS sequence"/>
</dbReference>
<gene>
    <name evidence="10" type="ORF">ACFPOF_14285</name>
</gene>
<feature type="region of interest" description="Disordered" evidence="7">
    <location>
        <begin position="366"/>
        <end position="400"/>
    </location>
</feature>
<accession>A0ABW0HTL8</accession>
<evidence type="ECO:0000256" key="6">
    <source>
        <dbReference type="PROSITE-ProRule" id="PRU00278"/>
    </source>
</evidence>
<comment type="catalytic activity">
    <reaction evidence="1">
        <text>[protein]-peptidylproline (omega=180) = [protein]-peptidylproline (omega=0)</text>
        <dbReference type="Rhea" id="RHEA:16237"/>
        <dbReference type="Rhea" id="RHEA-COMP:10747"/>
        <dbReference type="Rhea" id="RHEA-COMP:10748"/>
        <dbReference type="ChEBI" id="CHEBI:83833"/>
        <dbReference type="ChEBI" id="CHEBI:83834"/>
        <dbReference type="EC" id="5.2.1.8"/>
    </reaction>
</comment>
<dbReference type="GO" id="GO:0016853">
    <property type="term" value="F:isomerase activity"/>
    <property type="evidence" value="ECO:0007669"/>
    <property type="project" value="UniProtKB-KW"/>
</dbReference>
<dbReference type="Gene3D" id="3.10.50.40">
    <property type="match status" value="1"/>
</dbReference>
<keyword evidence="8" id="KW-1133">Transmembrane helix</keyword>
<feature type="compositionally biased region" description="Basic and acidic residues" evidence="7">
    <location>
        <begin position="1"/>
        <end position="11"/>
    </location>
</feature>
<sequence>MSERNENELNDKNVTSNEEIENELENSAQEFDGQTESFDHLSNDETEDKNDDTVASVSNAPQAATAGKSSAAIIAPWIIAVIAVVALVFVLLRDNSGGEMNKTVAKMEGITVKNSDVLDFISLQMGQEQLKTFVDKTAESKLINSEFDKAKLVVSEEEIKKALESVKKSNNIASDEDLKAALEQNGLTLEIYKNTILMPQLKQKVLYEHMNPVSDADLKAYYEKNKDSKFATTPKQVKASHILVATKEEADKILADLKAGKDFATLAKEKSTDGSKDKGGDLGFFGAGQMVPEFEKAAFALKKGELSDVVQSQFGFHIIKVTDIKEAVVKPYDEIKDEVKLAYGEEKFATEGQAWMTKLKEDRKYENLLEKKPEASPSPSPSATSSPSPSPSASASAASK</sequence>
<keyword evidence="4 6" id="KW-0697">Rotamase</keyword>
<evidence type="ECO:0000256" key="1">
    <source>
        <dbReference type="ARBA" id="ARBA00000971"/>
    </source>
</evidence>
<dbReference type="PROSITE" id="PS01096">
    <property type="entry name" value="PPIC_PPIASE_1"/>
    <property type="match status" value="1"/>
</dbReference>
<proteinExistence type="predicted"/>
<dbReference type="SUPFAM" id="SSF54534">
    <property type="entry name" value="FKBP-like"/>
    <property type="match status" value="1"/>
</dbReference>
<dbReference type="Gene3D" id="1.10.4030.10">
    <property type="entry name" value="Porin chaperone SurA, peptide-binding domain"/>
    <property type="match status" value="1"/>
</dbReference>
<keyword evidence="8" id="KW-0472">Membrane</keyword>
<feature type="compositionally biased region" description="Low complexity" evidence="7">
    <location>
        <begin position="375"/>
        <end position="400"/>
    </location>
</feature>
<keyword evidence="11" id="KW-1185">Reference proteome</keyword>
<organism evidence="10 11">
    <name type="scientific">Cohnella soli</name>
    <dbReference type="NCBI Taxonomy" id="425005"/>
    <lineage>
        <taxon>Bacteria</taxon>
        <taxon>Bacillati</taxon>
        <taxon>Bacillota</taxon>
        <taxon>Bacilli</taxon>
        <taxon>Bacillales</taxon>
        <taxon>Paenibacillaceae</taxon>
        <taxon>Cohnella</taxon>
    </lineage>
</organism>
<evidence type="ECO:0000256" key="2">
    <source>
        <dbReference type="ARBA" id="ARBA00013194"/>
    </source>
</evidence>
<dbReference type="RefSeq" id="WP_378133704.1">
    <property type="nucleotide sequence ID" value="NZ_JBHSMI010000025.1"/>
</dbReference>
<reference evidence="11" key="1">
    <citation type="journal article" date="2019" name="Int. J. Syst. Evol. Microbiol.">
        <title>The Global Catalogue of Microorganisms (GCM) 10K type strain sequencing project: providing services to taxonomists for standard genome sequencing and annotation.</title>
        <authorList>
            <consortium name="The Broad Institute Genomics Platform"/>
            <consortium name="The Broad Institute Genome Sequencing Center for Infectious Disease"/>
            <person name="Wu L."/>
            <person name="Ma J."/>
        </authorList>
    </citation>
    <scope>NUCLEOTIDE SEQUENCE [LARGE SCALE GENOMIC DNA]</scope>
    <source>
        <strain evidence="11">CGMCC 1.18575</strain>
    </source>
</reference>
<evidence type="ECO:0000256" key="7">
    <source>
        <dbReference type="SAM" id="MobiDB-lite"/>
    </source>
</evidence>
<protein>
    <recommendedName>
        <fullName evidence="2">peptidylprolyl isomerase</fullName>
        <ecNumber evidence="2">5.2.1.8</ecNumber>
    </recommendedName>
</protein>